<dbReference type="GO" id="GO:0006310">
    <property type="term" value="P:DNA recombination"/>
    <property type="evidence" value="ECO:0007669"/>
    <property type="project" value="UniProtKB-KW"/>
</dbReference>
<dbReference type="GO" id="GO:0005829">
    <property type="term" value="C:cytosol"/>
    <property type="evidence" value="ECO:0007669"/>
    <property type="project" value="TreeGrafter"/>
</dbReference>
<organism evidence="3 4">
    <name type="scientific">Berkelbacteria bacterium GW2011_GWA1_36_9</name>
    <dbReference type="NCBI Taxonomy" id="1618331"/>
    <lineage>
        <taxon>Bacteria</taxon>
        <taxon>Candidatus Berkelbacteria</taxon>
    </lineage>
</organism>
<dbReference type="Pfam" id="PF13936">
    <property type="entry name" value="HTH_38"/>
    <property type="match status" value="1"/>
</dbReference>
<dbReference type="InterPro" id="IPR053392">
    <property type="entry name" value="Transposase_IS30-like"/>
</dbReference>
<protein>
    <submittedName>
        <fullName evidence="3">Integrase catalytic region</fullName>
    </submittedName>
</protein>
<comment type="caution">
    <text evidence="3">The sequence shown here is derived from an EMBL/GenBank/DDBJ whole genome shotgun (WGS) entry which is preliminary data.</text>
</comment>
<evidence type="ECO:0000313" key="4">
    <source>
        <dbReference type="Proteomes" id="UP000034508"/>
    </source>
</evidence>
<dbReference type="PANTHER" id="PTHR10948:SF23">
    <property type="entry name" value="TRANSPOSASE INSI FOR INSERTION SEQUENCE ELEMENT IS30A-RELATED"/>
    <property type="match status" value="1"/>
</dbReference>
<dbReference type="InterPro" id="IPR036397">
    <property type="entry name" value="RNaseH_sf"/>
</dbReference>
<dbReference type="GO" id="GO:0032196">
    <property type="term" value="P:transposition"/>
    <property type="evidence" value="ECO:0007669"/>
    <property type="project" value="TreeGrafter"/>
</dbReference>
<gene>
    <name evidence="3" type="ORF">US31_C0001G0051</name>
</gene>
<dbReference type="InterPro" id="IPR001584">
    <property type="entry name" value="Integrase_cat-core"/>
</dbReference>
<dbReference type="GO" id="GO:0004803">
    <property type="term" value="F:transposase activity"/>
    <property type="evidence" value="ECO:0007669"/>
    <property type="project" value="TreeGrafter"/>
</dbReference>
<dbReference type="EMBL" id="LBSM01000001">
    <property type="protein sequence ID" value="KKQ18864.1"/>
    <property type="molecule type" value="Genomic_DNA"/>
</dbReference>
<evidence type="ECO:0000259" key="2">
    <source>
        <dbReference type="PROSITE" id="PS50994"/>
    </source>
</evidence>
<reference evidence="3 4" key="1">
    <citation type="journal article" date="2015" name="Nature">
        <title>rRNA introns, odd ribosomes, and small enigmatic genomes across a large radiation of phyla.</title>
        <authorList>
            <person name="Brown C.T."/>
            <person name="Hug L.A."/>
            <person name="Thomas B.C."/>
            <person name="Sharon I."/>
            <person name="Castelle C.J."/>
            <person name="Singh A."/>
            <person name="Wilkins M.J."/>
            <person name="Williams K.H."/>
            <person name="Banfield J.F."/>
        </authorList>
    </citation>
    <scope>NUCLEOTIDE SEQUENCE [LARGE SCALE GENOMIC DNA]</scope>
</reference>
<feature type="domain" description="Integrase catalytic" evidence="2">
    <location>
        <begin position="159"/>
        <end position="325"/>
    </location>
</feature>
<dbReference type="Proteomes" id="UP000034508">
    <property type="component" value="Unassembled WGS sequence"/>
</dbReference>
<dbReference type="InterPro" id="IPR051917">
    <property type="entry name" value="Transposase-Integrase"/>
</dbReference>
<dbReference type="SUPFAM" id="SSF53098">
    <property type="entry name" value="Ribonuclease H-like"/>
    <property type="match status" value="1"/>
</dbReference>
<dbReference type="Gene3D" id="3.30.420.10">
    <property type="entry name" value="Ribonuclease H-like superfamily/Ribonuclease H"/>
    <property type="match status" value="1"/>
</dbReference>
<keyword evidence="1" id="KW-0233">DNA recombination</keyword>
<name>A0A0G0I3L1_9BACT</name>
<dbReference type="GO" id="GO:0003676">
    <property type="term" value="F:nucleic acid binding"/>
    <property type="evidence" value="ECO:0007669"/>
    <property type="project" value="InterPro"/>
</dbReference>
<evidence type="ECO:0000256" key="1">
    <source>
        <dbReference type="ARBA" id="ARBA00023172"/>
    </source>
</evidence>
<accession>A0A0G0I3L1</accession>
<dbReference type="InterPro" id="IPR012337">
    <property type="entry name" value="RNaseH-like_sf"/>
</dbReference>
<dbReference type="GO" id="GO:0015074">
    <property type="term" value="P:DNA integration"/>
    <property type="evidence" value="ECO:0007669"/>
    <property type="project" value="InterPro"/>
</dbReference>
<dbReference type="AlphaFoldDB" id="A0A0G0I3L1"/>
<dbReference type="NCBIfam" id="NF033563">
    <property type="entry name" value="transpos_IS30"/>
    <property type="match status" value="1"/>
</dbReference>
<proteinExistence type="predicted"/>
<evidence type="ECO:0000313" key="3">
    <source>
        <dbReference type="EMBL" id="KKQ18864.1"/>
    </source>
</evidence>
<dbReference type="PROSITE" id="PS50994">
    <property type="entry name" value="INTEGRASE"/>
    <property type="match status" value="1"/>
</dbReference>
<dbReference type="InterPro" id="IPR025246">
    <property type="entry name" value="IS30-like_HTH"/>
</dbReference>
<sequence length="333" mass="39637">MSNLTLYDRQRIEFYVNFKRLSLRDIAKIVNRNVSIISREIRRNKPQLGSYNAELAQKAAERKGRFTNTKKLEKCEPLKNYVREKLKEDWSPEQIAGRLKTNAPPELKRNNVRTVCMETIYQHIYSQNDAEDRLYHHLRRNKPKRQKQGQRKEQRVFIPDRTPIIQRDELINQKKRYGDLETDLFFGKRSKEAVSVSYERKSMYAILQKLASKKADVAKDALVKTIETFPPEFVKSFTYDNGSENFKHYELKRDYKLETFFCDTYSAWQKGGVENLNGLIRQYLPKKIDLQIDEERLKFIEQRLNNRPRKSLNYLTPQEVMSNVLNTECCSKF</sequence>
<dbReference type="PANTHER" id="PTHR10948">
    <property type="entry name" value="TRANSPOSASE"/>
    <property type="match status" value="1"/>
</dbReference>